<name>A0A2M6YUU5_9BACT</name>
<evidence type="ECO:0000313" key="2">
    <source>
        <dbReference type="Proteomes" id="UP000230184"/>
    </source>
</evidence>
<organism evidence="1 2">
    <name type="scientific">Candidatus Roizmanbacteria bacterium CG07_land_8_20_14_0_80_34_15</name>
    <dbReference type="NCBI Taxonomy" id="1974849"/>
    <lineage>
        <taxon>Bacteria</taxon>
        <taxon>Candidatus Roizmaniibacteriota</taxon>
    </lineage>
</organism>
<dbReference type="Proteomes" id="UP000230184">
    <property type="component" value="Unassembled WGS sequence"/>
</dbReference>
<gene>
    <name evidence="1" type="ORF">COT02_01755</name>
</gene>
<reference evidence="2" key="1">
    <citation type="submission" date="2017-09" db="EMBL/GenBank/DDBJ databases">
        <title>Depth-based differentiation of microbial function through sediment-hosted aquifers and enrichment of novel symbionts in the deep terrestrial subsurface.</title>
        <authorList>
            <person name="Probst A.J."/>
            <person name="Ladd B."/>
            <person name="Jarett J.K."/>
            <person name="Geller-Mcgrath D.E."/>
            <person name="Sieber C.M.K."/>
            <person name="Emerson J.B."/>
            <person name="Anantharaman K."/>
            <person name="Thomas B.C."/>
            <person name="Malmstrom R."/>
            <person name="Stieglmeier M."/>
            <person name="Klingl A."/>
            <person name="Woyke T."/>
            <person name="Ryan C.M."/>
            <person name="Banfield J.F."/>
        </authorList>
    </citation>
    <scope>NUCLEOTIDE SEQUENCE [LARGE SCALE GENOMIC DNA]</scope>
</reference>
<proteinExistence type="predicted"/>
<dbReference type="EMBL" id="PEWY01000053">
    <property type="protein sequence ID" value="PIU37278.1"/>
    <property type="molecule type" value="Genomic_DNA"/>
</dbReference>
<sequence>MGKIGFTPFQKIVFDKISQEKTLSKIFYFGGGTALSVFYLNHRYSVDLDFFSEKEFDKNIIIKFINLIASELKTSVKMTKKEMVMWFELQKGEETLKVDFLNFPYPRVDKNLIYQGIEIDSPKDIGANKLLLLNLTEEPKDYVDLYFILKEKCSIWDLIEIVRVKFKLELDLISLGGDFMNAEKIKFLPQMLKPLTIEELKTFFKLQAKKLGTKVI</sequence>
<dbReference type="Gene3D" id="3.10.450.620">
    <property type="entry name" value="JHP933, nucleotidyltransferase-like core domain"/>
    <property type="match status" value="1"/>
</dbReference>
<accession>A0A2M6YUU5</accession>
<comment type="caution">
    <text evidence="1">The sequence shown here is derived from an EMBL/GenBank/DDBJ whole genome shotgun (WGS) entry which is preliminary data.</text>
</comment>
<dbReference type="AlphaFoldDB" id="A0A2M6YUU5"/>
<evidence type="ECO:0000313" key="1">
    <source>
        <dbReference type="EMBL" id="PIU37278.1"/>
    </source>
</evidence>
<evidence type="ECO:0008006" key="3">
    <source>
        <dbReference type="Google" id="ProtNLM"/>
    </source>
</evidence>
<dbReference type="InterPro" id="IPR014942">
    <property type="entry name" value="AbiEii"/>
</dbReference>
<protein>
    <recommendedName>
        <fullName evidence="3">Nucleotidyl transferase AbiEii/AbiGii toxin family protein</fullName>
    </recommendedName>
</protein>
<dbReference type="Pfam" id="PF08843">
    <property type="entry name" value="AbiEii"/>
    <property type="match status" value="1"/>
</dbReference>